<dbReference type="Proteomes" id="UP000734854">
    <property type="component" value="Unassembled WGS sequence"/>
</dbReference>
<evidence type="ECO:0000313" key="3">
    <source>
        <dbReference type="Proteomes" id="UP000734854"/>
    </source>
</evidence>
<gene>
    <name evidence="2" type="ORF">ZIOFF_059885</name>
</gene>
<accession>A0A8J5KN41</accession>
<protein>
    <submittedName>
        <fullName evidence="2">Uncharacterized protein</fullName>
    </submittedName>
</protein>
<evidence type="ECO:0000313" key="2">
    <source>
        <dbReference type="EMBL" id="KAG6483243.1"/>
    </source>
</evidence>
<feature type="repeat" description="ARM" evidence="1">
    <location>
        <begin position="175"/>
        <end position="217"/>
    </location>
</feature>
<dbReference type="EMBL" id="JACMSC010000016">
    <property type="protein sequence ID" value="KAG6483243.1"/>
    <property type="molecule type" value="Genomic_DNA"/>
</dbReference>
<dbReference type="PANTHER" id="PTHR23315:SF254">
    <property type="entry name" value="KINESIN-ASSOCIATED PROTEIN"/>
    <property type="match status" value="1"/>
</dbReference>
<dbReference type="AlphaFoldDB" id="A0A8J5KN41"/>
<name>A0A8J5KN41_ZINOF</name>
<sequence length="296" mass="30769">MVSEAVHAVAECLAQAESESEEARATALQTLSALTKLSSHNRDLVALTDGALPLLLSLSDSPLALSTLLHLSLNPNLKKPIASVDGLLGRLSSLLLCPSTSPQTAALTASLVCSLAMHDKNKAPLGVAGAVEAVVETLVIATTSPSEGAVARHLLSSLAELAQFHGNCTLAVRAGAVPVLIRILDGQAEDLVGTASVVLARLASFEEGMGAIREVPGVAWVLLEAVRKGCVVGRESAMEVLVRLVGESRELTEEVAASEDTSILLADLSIRGSAKLRDQAALLMKLMDDADFKFAI</sequence>
<dbReference type="OrthoDB" id="7537227at2759"/>
<dbReference type="PROSITE" id="PS50176">
    <property type="entry name" value="ARM_REPEAT"/>
    <property type="match status" value="1"/>
</dbReference>
<reference evidence="2 3" key="1">
    <citation type="submission" date="2020-08" db="EMBL/GenBank/DDBJ databases">
        <title>Plant Genome Project.</title>
        <authorList>
            <person name="Zhang R.-G."/>
        </authorList>
    </citation>
    <scope>NUCLEOTIDE SEQUENCE [LARGE SCALE GENOMIC DNA]</scope>
    <source>
        <tissue evidence="2">Rhizome</tissue>
    </source>
</reference>
<organism evidence="2 3">
    <name type="scientific">Zingiber officinale</name>
    <name type="common">Ginger</name>
    <name type="synonym">Amomum zingiber</name>
    <dbReference type="NCBI Taxonomy" id="94328"/>
    <lineage>
        <taxon>Eukaryota</taxon>
        <taxon>Viridiplantae</taxon>
        <taxon>Streptophyta</taxon>
        <taxon>Embryophyta</taxon>
        <taxon>Tracheophyta</taxon>
        <taxon>Spermatophyta</taxon>
        <taxon>Magnoliopsida</taxon>
        <taxon>Liliopsida</taxon>
        <taxon>Zingiberales</taxon>
        <taxon>Zingiberaceae</taxon>
        <taxon>Zingiber</taxon>
    </lineage>
</organism>
<dbReference type="PANTHER" id="PTHR23315">
    <property type="entry name" value="U BOX DOMAIN-CONTAINING"/>
    <property type="match status" value="1"/>
</dbReference>
<evidence type="ECO:0000256" key="1">
    <source>
        <dbReference type="PROSITE-ProRule" id="PRU00259"/>
    </source>
</evidence>
<comment type="caution">
    <text evidence="2">The sequence shown here is derived from an EMBL/GenBank/DDBJ whole genome shotgun (WGS) entry which is preliminary data.</text>
</comment>
<dbReference type="InterPro" id="IPR000225">
    <property type="entry name" value="Armadillo"/>
</dbReference>
<keyword evidence="3" id="KW-1185">Reference proteome</keyword>
<proteinExistence type="predicted"/>